<keyword evidence="17" id="KW-1185">Reference proteome</keyword>
<comment type="similarity">
    <text evidence="4 14">Belongs to the cytochrome P450 family.</text>
</comment>
<dbReference type="GO" id="GO:0016712">
    <property type="term" value="F:oxidoreductase activity, acting on paired donors, with incorporation or reduction of molecular oxygen, reduced flavin or flavoprotein as one donor, and incorporation of one atom of oxygen"/>
    <property type="evidence" value="ECO:0007669"/>
    <property type="project" value="TreeGrafter"/>
</dbReference>
<evidence type="ECO:0000256" key="15">
    <source>
        <dbReference type="SAM" id="Phobius"/>
    </source>
</evidence>
<dbReference type="PRINTS" id="PR00385">
    <property type="entry name" value="P450"/>
</dbReference>
<keyword evidence="8" id="KW-0492">Microsome</keyword>
<dbReference type="GO" id="GO:0006082">
    <property type="term" value="P:organic acid metabolic process"/>
    <property type="evidence" value="ECO:0007669"/>
    <property type="project" value="TreeGrafter"/>
</dbReference>
<sequence>MAIVGELLQTPSTMGLLWAALVLSVLYLLSSTFMLRREPPGPRPLPLIGNLLQLDLSRPYQSLYELSKKYGSVFTVHFGGRKVVVLAGYKTVKEALVNYAVEFGNRDISPVLRDLYKGHGIQFANGDSWKEMRRFASTNLQDFGMGKRKIEEKVIEEIQYLTEVFEKHGGEPFDTKLSLIYSVSNITSSILYGSRFEYSDPRFQEMVCRSPRNTKIWYPIIQLYNAFPRLAGRSKSWSAVVENVEMHRDRVKTVIRDLRDTLDPQERRGFVDSFFIRQHEISERERPFFHEDNLVTSVVNLFAAGTDTTATTLYWGLLLMAKYPHVQERVQEELSRVIGDRQALAEDQKNLPYTNAVIHEIQRVADVDPIGIPHATSCDVTFQGFFIKKGTRVIPLLMSVLRDESQWESPDNFNPNHFLNEQGCFIRREAFMPFSAGRRACLGESLARMELFLFFATLLQKFSFSPPPGVSESELDLTPVGGDMLSPAPHKLCVQSRA</sequence>
<dbReference type="EMBL" id="JAERUA010000022">
    <property type="protein sequence ID" value="KAI1884432.1"/>
    <property type="molecule type" value="Genomic_DNA"/>
</dbReference>
<keyword evidence="10 13" id="KW-0408">Iron</keyword>
<dbReference type="PROSITE" id="PS00086">
    <property type="entry name" value="CYTOCHROME_P450"/>
    <property type="match status" value="1"/>
</dbReference>
<evidence type="ECO:0000313" key="17">
    <source>
        <dbReference type="Proteomes" id="UP000829720"/>
    </source>
</evidence>
<dbReference type="PRINTS" id="PR00463">
    <property type="entry name" value="EP450I"/>
</dbReference>
<name>A0A8T3CLN8_9TELE</name>
<evidence type="ECO:0000256" key="6">
    <source>
        <dbReference type="ARBA" id="ARBA00022723"/>
    </source>
</evidence>
<keyword evidence="11 14" id="KW-0503">Monooxygenase</keyword>
<evidence type="ECO:0000313" key="16">
    <source>
        <dbReference type="EMBL" id="KAI1884432.1"/>
    </source>
</evidence>
<keyword evidence="12 15" id="KW-0472">Membrane</keyword>
<dbReference type="SUPFAM" id="SSF48264">
    <property type="entry name" value="Cytochrome P450"/>
    <property type="match status" value="1"/>
</dbReference>
<dbReference type="OrthoDB" id="2789670at2759"/>
<dbReference type="InterPro" id="IPR036396">
    <property type="entry name" value="Cyt_P450_sf"/>
</dbReference>
<dbReference type="PANTHER" id="PTHR24300:SF319">
    <property type="entry name" value="CYTOCHROME P450, FAMILY 2, SUBFAMILY AC, POLYPEPTIDE 1"/>
    <property type="match status" value="1"/>
</dbReference>
<evidence type="ECO:0000256" key="8">
    <source>
        <dbReference type="ARBA" id="ARBA00022848"/>
    </source>
</evidence>
<dbReference type="GO" id="GO:0005789">
    <property type="term" value="C:endoplasmic reticulum membrane"/>
    <property type="evidence" value="ECO:0007669"/>
    <property type="project" value="UniProtKB-SubCell"/>
</dbReference>
<comment type="caution">
    <text evidence="16">The sequence shown here is derived from an EMBL/GenBank/DDBJ whole genome shotgun (WGS) entry which is preliminary data.</text>
</comment>
<dbReference type="FunFam" id="1.10.630.10:FF:000010">
    <property type="entry name" value="cytochrome P450 2W1 isoform X2"/>
    <property type="match status" value="1"/>
</dbReference>
<dbReference type="GO" id="GO:0046222">
    <property type="term" value="P:aflatoxin metabolic process"/>
    <property type="evidence" value="ECO:0007669"/>
    <property type="project" value="UniProtKB-ARBA"/>
</dbReference>
<dbReference type="GO" id="GO:0005506">
    <property type="term" value="F:iron ion binding"/>
    <property type="evidence" value="ECO:0007669"/>
    <property type="project" value="InterPro"/>
</dbReference>
<dbReference type="PANTHER" id="PTHR24300">
    <property type="entry name" value="CYTOCHROME P450 508A4-RELATED"/>
    <property type="match status" value="1"/>
</dbReference>
<keyword evidence="15" id="KW-1133">Transmembrane helix</keyword>
<gene>
    <name evidence="16" type="ORF">AGOR_G00226340</name>
</gene>
<dbReference type="InterPro" id="IPR001128">
    <property type="entry name" value="Cyt_P450"/>
</dbReference>
<evidence type="ECO:0000256" key="10">
    <source>
        <dbReference type="ARBA" id="ARBA00023004"/>
    </source>
</evidence>
<feature type="transmembrane region" description="Helical" evidence="15">
    <location>
        <begin position="16"/>
        <end position="35"/>
    </location>
</feature>
<protein>
    <submittedName>
        <fullName evidence="16">Uncharacterized protein</fullName>
    </submittedName>
</protein>
<comment type="subcellular location">
    <subcellularLocation>
        <location evidence="3">Endoplasmic reticulum membrane</location>
    </subcellularLocation>
    <subcellularLocation>
        <location evidence="2">Microsome membrane</location>
    </subcellularLocation>
</comment>
<dbReference type="InterPro" id="IPR002401">
    <property type="entry name" value="Cyt_P450_E_grp-I"/>
</dbReference>
<evidence type="ECO:0000256" key="2">
    <source>
        <dbReference type="ARBA" id="ARBA00004524"/>
    </source>
</evidence>
<comment type="cofactor">
    <cofactor evidence="1 13">
        <name>heme</name>
        <dbReference type="ChEBI" id="CHEBI:30413"/>
    </cofactor>
</comment>
<keyword evidence="15" id="KW-0812">Transmembrane</keyword>
<evidence type="ECO:0000256" key="13">
    <source>
        <dbReference type="PIRSR" id="PIRSR602401-1"/>
    </source>
</evidence>
<evidence type="ECO:0000256" key="11">
    <source>
        <dbReference type="ARBA" id="ARBA00023033"/>
    </source>
</evidence>
<evidence type="ECO:0000256" key="4">
    <source>
        <dbReference type="ARBA" id="ARBA00010617"/>
    </source>
</evidence>
<evidence type="ECO:0000256" key="5">
    <source>
        <dbReference type="ARBA" id="ARBA00022617"/>
    </source>
</evidence>
<evidence type="ECO:0000256" key="9">
    <source>
        <dbReference type="ARBA" id="ARBA00023002"/>
    </source>
</evidence>
<keyword evidence="6 13" id="KW-0479">Metal-binding</keyword>
<dbReference type="Proteomes" id="UP000829720">
    <property type="component" value="Unassembled WGS sequence"/>
</dbReference>
<dbReference type="GO" id="GO:0020037">
    <property type="term" value="F:heme binding"/>
    <property type="evidence" value="ECO:0007669"/>
    <property type="project" value="InterPro"/>
</dbReference>
<feature type="binding site" description="axial binding residue" evidence="13">
    <location>
        <position position="441"/>
    </location>
    <ligand>
        <name>heme</name>
        <dbReference type="ChEBI" id="CHEBI:30413"/>
    </ligand>
    <ligandPart>
        <name>Fe</name>
        <dbReference type="ChEBI" id="CHEBI:18248"/>
    </ligandPart>
</feature>
<evidence type="ECO:0000256" key="14">
    <source>
        <dbReference type="RuleBase" id="RU000461"/>
    </source>
</evidence>
<dbReference type="GO" id="GO:0006805">
    <property type="term" value="P:xenobiotic metabolic process"/>
    <property type="evidence" value="ECO:0007669"/>
    <property type="project" value="TreeGrafter"/>
</dbReference>
<dbReference type="AlphaFoldDB" id="A0A8T3CLN8"/>
<evidence type="ECO:0000256" key="1">
    <source>
        <dbReference type="ARBA" id="ARBA00001971"/>
    </source>
</evidence>
<organism evidence="16 17">
    <name type="scientific">Albula goreensis</name>
    <dbReference type="NCBI Taxonomy" id="1534307"/>
    <lineage>
        <taxon>Eukaryota</taxon>
        <taxon>Metazoa</taxon>
        <taxon>Chordata</taxon>
        <taxon>Craniata</taxon>
        <taxon>Vertebrata</taxon>
        <taxon>Euteleostomi</taxon>
        <taxon>Actinopterygii</taxon>
        <taxon>Neopterygii</taxon>
        <taxon>Teleostei</taxon>
        <taxon>Albuliformes</taxon>
        <taxon>Albulidae</taxon>
        <taxon>Albula</taxon>
    </lineage>
</organism>
<reference evidence="16" key="1">
    <citation type="submission" date="2021-01" db="EMBL/GenBank/DDBJ databases">
        <authorList>
            <person name="Zahm M."/>
            <person name="Roques C."/>
            <person name="Cabau C."/>
            <person name="Klopp C."/>
            <person name="Donnadieu C."/>
            <person name="Jouanno E."/>
            <person name="Lampietro C."/>
            <person name="Louis A."/>
            <person name="Herpin A."/>
            <person name="Echchiki A."/>
            <person name="Berthelot C."/>
            <person name="Parey E."/>
            <person name="Roest-Crollius H."/>
            <person name="Braasch I."/>
            <person name="Postlethwait J."/>
            <person name="Bobe J."/>
            <person name="Montfort J."/>
            <person name="Bouchez O."/>
            <person name="Begum T."/>
            <person name="Mejri S."/>
            <person name="Adams A."/>
            <person name="Chen W.-J."/>
            <person name="Guiguen Y."/>
        </authorList>
    </citation>
    <scope>NUCLEOTIDE SEQUENCE</scope>
    <source>
        <tissue evidence="16">Blood</tissue>
    </source>
</reference>
<dbReference type="InterPro" id="IPR050182">
    <property type="entry name" value="Cytochrome_P450_fam2"/>
</dbReference>
<dbReference type="Gene3D" id="1.10.630.10">
    <property type="entry name" value="Cytochrome P450"/>
    <property type="match status" value="1"/>
</dbReference>
<accession>A0A8T3CLN8</accession>
<keyword evidence="9 14" id="KW-0560">Oxidoreductase</keyword>
<proteinExistence type="inferred from homology"/>
<evidence type="ECO:0000256" key="7">
    <source>
        <dbReference type="ARBA" id="ARBA00022824"/>
    </source>
</evidence>
<keyword evidence="5 13" id="KW-0349">Heme</keyword>
<dbReference type="Pfam" id="PF00067">
    <property type="entry name" value="p450"/>
    <property type="match status" value="1"/>
</dbReference>
<keyword evidence="7" id="KW-0256">Endoplasmic reticulum</keyword>
<evidence type="ECO:0000256" key="12">
    <source>
        <dbReference type="ARBA" id="ARBA00023136"/>
    </source>
</evidence>
<evidence type="ECO:0000256" key="3">
    <source>
        <dbReference type="ARBA" id="ARBA00004586"/>
    </source>
</evidence>
<dbReference type="InterPro" id="IPR017972">
    <property type="entry name" value="Cyt_P450_CS"/>
</dbReference>